<dbReference type="AlphaFoldDB" id="A0A4C1UQZ7"/>
<dbReference type="OrthoDB" id="6625421at2759"/>
<reference evidence="1 2" key="1">
    <citation type="journal article" date="2019" name="Commun. Biol.">
        <title>The bagworm genome reveals a unique fibroin gene that provides high tensile strength.</title>
        <authorList>
            <person name="Kono N."/>
            <person name="Nakamura H."/>
            <person name="Ohtoshi R."/>
            <person name="Tomita M."/>
            <person name="Numata K."/>
            <person name="Arakawa K."/>
        </authorList>
    </citation>
    <scope>NUCLEOTIDE SEQUENCE [LARGE SCALE GENOMIC DNA]</scope>
</reference>
<keyword evidence="2" id="KW-1185">Reference proteome</keyword>
<accession>A0A4C1UQZ7</accession>
<proteinExistence type="predicted"/>
<protein>
    <submittedName>
        <fullName evidence="1">Uncharacterized protein</fullName>
    </submittedName>
</protein>
<organism evidence="1 2">
    <name type="scientific">Eumeta variegata</name>
    <name type="common">Bagworm moth</name>
    <name type="synonym">Eumeta japonica</name>
    <dbReference type="NCBI Taxonomy" id="151549"/>
    <lineage>
        <taxon>Eukaryota</taxon>
        <taxon>Metazoa</taxon>
        <taxon>Ecdysozoa</taxon>
        <taxon>Arthropoda</taxon>
        <taxon>Hexapoda</taxon>
        <taxon>Insecta</taxon>
        <taxon>Pterygota</taxon>
        <taxon>Neoptera</taxon>
        <taxon>Endopterygota</taxon>
        <taxon>Lepidoptera</taxon>
        <taxon>Glossata</taxon>
        <taxon>Ditrysia</taxon>
        <taxon>Tineoidea</taxon>
        <taxon>Psychidae</taxon>
        <taxon>Oiketicinae</taxon>
        <taxon>Eumeta</taxon>
    </lineage>
</organism>
<dbReference type="Proteomes" id="UP000299102">
    <property type="component" value="Unassembled WGS sequence"/>
</dbReference>
<comment type="caution">
    <text evidence="1">The sequence shown here is derived from an EMBL/GenBank/DDBJ whole genome shotgun (WGS) entry which is preliminary data.</text>
</comment>
<evidence type="ECO:0000313" key="2">
    <source>
        <dbReference type="Proteomes" id="UP000299102"/>
    </source>
</evidence>
<sequence>MRSLCSTCGVSRKDRYRNSDVREWCGLKEDAVTEVERGMLRWIGHLERMNESSFTKLIYGANARKQQRAHQYMIIRRRAAPGQLRGIQAFIKHFCAINCALHSVKNKLHAV</sequence>
<dbReference type="EMBL" id="BGZK01000212">
    <property type="protein sequence ID" value="GBP28868.1"/>
    <property type="molecule type" value="Genomic_DNA"/>
</dbReference>
<evidence type="ECO:0000313" key="1">
    <source>
        <dbReference type="EMBL" id="GBP28868.1"/>
    </source>
</evidence>
<name>A0A4C1UQZ7_EUMVA</name>
<gene>
    <name evidence="1" type="ORF">EVAR_24544_1</name>
</gene>